<dbReference type="InterPro" id="IPR007244">
    <property type="entry name" value="Naa35_N"/>
</dbReference>
<accession>A0A9P6BXK4</accession>
<protein>
    <recommendedName>
        <fullName evidence="1">NAA35-like N-terminal domain-containing protein</fullName>
    </recommendedName>
</protein>
<dbReference type="GO" id="GO:0031417">
    <property type="term" value="C:NatC complex"/>
    <property type="evidence" value="ECO:0007669"/>
    <property type="project" value="InterPro"/>
</dbReference>
<comment type="caution">
    <text evidence="2">The sequence shown here is derived from an EMBL/GenBank/DDBJ whole genome shotgun (WGS) entry which is preliminary data.</text>
</comment>
<sequence length="227" mass="25790">MDSHLPGAAFNFRDVTSLFQQAAADMHDDQMLFMDGFSLQDAMAAFEIGEPRLDSGYIPPADASKPKFDPLALLLPEELCWIIDRAFAYEMEWHNGNFMSHTVLTFLYIHHLYSMDPDLAPPQFFNSADQGRPPELVMLVLRAAVAGLLKCCDLTWRELSKGAVQDTEDWQSDKCEVYLWEGTPVRVITSMLEEACIWVSDSPKVPYQWKDPLISRLQLRKALNASI</sequence>
<dbReference type="AlphaFoldDB" id="A0A9P6BXK4"/>
<evidence type="ECO:0000259" key="1">
    <source>
        <dbReference type="Pfam" id="PF04112"/>
    </source>
</evidence>
<dbReference type="EMBL" id="MU151859">
    <property type="protein sequence ID" value="KAF9441565.1"/>
    <property type="molecule type" value="Genomic_DNA"/>
</dbReference>
<dbReference type="OrthoDB" id="269405at2759"/>
<keyword evidence="3" id="KW-1185">Reference proteome</keyword>
<dbReference type="PANTHER" id="PTHR21373:SF0">
    <property type="entry name" value="N-ALPHA-ACETYLTRANSFERASE 35, NATC AUXILIARY SUBUNIT"/>
    <property type="match status" value="1"/>
</dbReference>
<evidence type="ECO:0000313" key="3">
    <source>
        <dbReference type="Proteomes" id="UP000807342"/>
    </source>
</evidence>
<evidence type="ECO:0000313" key="2">
    <source>
        <dbReference type="EMBL" id="KAF9441565.1"/>
    </source>
</evidence>
<dbReference type="InterPro" id="IPR057983">
    <property type="entry name" value="NAA35-like_N"/>
</dbReference>
<reference evidence="2" key="1">
    <citation type="submission" date="2020-11" db="EMBL/GenBank/DDBJ databases">
        <authorList>
            <consortium name="DOE Joint Genome Institute"/>
            <person name="Ahrendt S."/>
            <person name="Riley R."/>
            <person name="Andreopoulos W."/>
            <person name="Labutti K."/>
            <person name="Pangilinan J."/>
            <person name="Ruiz-Duenas F.J."/>
            <person name="Barrasa J.M."/>
            <person name="Sanchez-Garcia M."/>
            <person name="Camarero S."/>
            <person name="Miyauchi S."/>
            <person name="Serrano A."/>
            <person name="Linde D."/>
            <person name="Babiker R."/>
            <person name="Drula E."/>
            <person name="Ayuso-Fernandez I."/>
            <person name="Pacheco R."/>
            <person name="Padilla G."/>
            <person name="Ferreira P."/>
            <person name="Barriuso J."/>
            <person name="Kellner H."/>
            <person name="Castanera R."/>
            <person name="Alfaro M."/>
            <person name="Ramirez L."/>
            <person name="Pisabarro A.G."/>
            <person name="Kuo A."/>
            <person name="Tritt A."/>
            <person name="Lipzen A."/>
            <person name="He G."/>
            <person name="Yan M."/>
            <person name="Ng V."/>
            <person name="Cullen D."/>
            <person name="Martin F."/>
            <person name="Rosso M.-N."/>
            <person name="Henrissat B."/>
            <person name="Hibbett D."/>
            <person name="Martinez A.T."/>
            <person name="Grigoriev I.V."/>
        </authorList>
    </citation>
    <scope>NUCLEOTIDE SEQUENCE</scope>
    <source>
        <strain evidence="2">MF-IS2</strain>
    </source>
</reference>
<proteinExistence type="predicted"/>
<name>A0A9P6BXK4_9AGAR</name>
<dbReference type="Proteomes" id="UP000807342">
    <property type="component" value="Unassembled WGS sequence"/>
</dbReference>
<feature type="domain" description="NAA35-like N-terminal" evidence="1">
    <location>
        <begin position="29"/>
        <end position="188"/>
    </location>
</feature>
<dbReference type="PANTHER" id="PTHR21373">
    <property type="entry name" value="GLUCOSE REPRESSIBLE PROTEIN MAK10"/>
    <property type="match status" value="1"/>
</dbReference>
<organism evidence="2 3">
    <name type="scientific">Macrolepiota fuliginosa MF-IS2</name>
    <dbReference type="NCBI Taxonomy" id="1400762"/>
    <lineage>
        <taxon>Eukaryota</taxon>
        <taxon>Fungi</taxon>
        <taxon>Dikarya</taxon>
        <taxon>Basidiomycota</taxon>
        <taxon>Agaricomycotina</taxon>
        <taxon>Agaricomycetes</taxon>
        <taxon>Agaricomycetidae</taxon>
        <taxon>Agaricales</taxon>
        <taxon>Agaricineae</taxon>
        <taxon>Agaricaceae</taxon>
        <taxon>Macrolepiota</taxon>
    </lineage>
</organism>
<dbReference type="Pfam" id="PF04112">
    <property type="entry name" value="Mak10"/>
    <property type="match status" value="1"/>
</dbReference>
<gene>
    <name evidence="2" type="ORF">P691DRAFT_779764</name>
</gene>